<dbReference type="InterPro" id="IPR007472">
    <property type="entry name" value="N-end_Aminoacyl_Trfase_C"/>
</dbReference>
<gene>
    <name evidence="8" type="ORF">B0I36DRAFT_311352</name>
</gene>
<keyword evidence="9" id="KW-1185">Reference proteome</keyword>
<dbReference type="Proteomes" id="UP000756346">
    <property type="component" value="Unassembled WGS sequence"/>
</dbReference>
<reference evidence="8" key="1">
    <citation type="journal article" date="2021" name="Nat. Commun.">
        <title>Genetic determinants of endophytism in the Arabidopsis root mycobiome.</title>
        <authorList>
            <person name="Mesny F."/>
            <person name="Miyauchi S."/>
            <person name="Thiergart T."/>
            <person name="Pickel B."/>
            <person name="Atanasova L."/>
            <person name="Karlsson M."/>
            <person name="Huettel B."/>
            <person name="Barry K.W."/>
            <person name="Haridas S."/>
            <person name="Chen C."/>
            <person name="Bauer D."/>
            <person name="Andreopoulos W."/>
            <person name="Pangilinan J."/>
            <person name="LaButti K."/>
            <person name="Riley R."/>
            <person name="Lipzen A."/>
            <person name="Clum A."/>
            <person name="Drula E."/>
            <person name="Henrissat B."/>
            <person name="Kohler A."/>
            <person name="Grigoriev I.V."/>
            <person name="Martin F.M."/>
            <person name="Hacquard S."/>
        </authorList>
    </citation>
    <scope>NUCLEOTIDE SEQUENCE</scope>
    <source>
        <strain evidence="8">MPI-CAGE-CH-0230</strain>
    </source>
</reference>
<sequence>MDSPGTTHTTPGAALSYITPIGYRRSTHCGYCKDSNRPDKPIQISHSYYIRARSLEPHLYQTLVDRCWRRSGNLLYRPNQKDCCCPHYTIRLDANEFRPSRDHRQALNRFNKHVLGESYLADLARLHPRSREEARRRATEFDLLERLHESETSLTKQPPRPAHSLTVTLETNEFTEEKYECYENYQRLVHHDKPDDISRDGFKRFLCDSPLQTRSMKSPTGQESPLGSYHQCYRLDGKLVAVGVLDLLPSCVSGVYFFYHDSISKWAPGKLSALREIGLAQENGYRYWYPGYYIHTCPKMKYKRDFKPQTILDPESLSWVPFDDEFTRHFDEQGYLDLSRQHESADNSESGILSGDDGASQPRLQPQSEDDLPEFDDALFRSDMPGLTPLAMLDMEVLDNLIVQTKFGNLAAVDLFRWQDEDITTTGSEAGEDMTSPKVLVAEMVAMLGEDLAGHVCLDLTKS</sequence>
<comment type="similarity">
    <text evidence="1">Belongs to the R-transferase family.</text>
</comment>
<evidence type="ECO:0000256" key="2">
    <source>
        <dbReference type="ARBA" id="ARBA00012025"/>
    </source>
</evidence>
<evidence type="ECO:0000259" key="6">
    <source>
        <dbReference type="Pfam" id="PF04376"/>
    </source>
</evidence>
<dbReference type="Pfam" id="PF04377">
    <property type="entry name" value="ATE_C"/>
    <property type="match status" value="1"/>
</dbReference>
<dbReference type="InterPro" id="IPR007471">
    <property type="entry name" value="N-end_Aminoacyl_Trfase_N"/>
</dbReference>
<dbReference type="AlphaFoldDB" id="A0A9P8YIN7"/>
<dbReference type="InterPro" id="IPR016181">
    <property type="entry name" value="Acyl_CoA_acyltransferase"/>
</dbReference>
<dbReference type="RefSeq" id="XP_046018788.1">
    <property type="nucleotide sequence ID" value="XM_046152362.1"/>
</dbReference>
<feature type="domain" description="N-end aminoacyl transferase N-terminal" evidence="6">
    <location>
        <begin position="28"/>
        <end position="105"/>
    </location>
</feature>
<accession>A0A9P8YIN7</accession>
<evidence type="ECO:0000256" key="1">
    <source>
        <dbReference type="ARBA" id="ARBA00009991"/>
    </source>
</evidence>
<dbReference type="PANTHER" id="PTHR21367:SF1">
    <property type="entry name" value="ARGINYL-TRNA--PROTEIN TRANSFERASE 1"/>
    <property type="match status" value="1"/>
</dbReference>
<dbReference type="EC" id="2.3.2.8" evidence="2"/>
<protein>
    <recommendedName>
        <fullName evidence="2">arginyltransferase</fullName>
        <ecNumber evidence="2">2.3.2.8</ecNumber>
    </recommendedName>
</protein>
<comment type="caution">
    <text evidence="8">The sequence shown here is derived from an EMBL/GenBank/DDBJ whole genome shotgun (WGS) entry which is preliminary data.</text>
</comment>
<dbReference type="OrthoDB" id="74183at2759"/>
<evidence type="ECO:0000259" key="7">
    <source>
        <dbReference type="Pfam" id="PF04377"/>
    </source>
</evidence>
<proteinExistence type="inferred from homology"/>
<feature type="region of interest" description="Disordered" evidence="5">
    <location>
        <begin position="346"/>
        <end position="371"/>
    </location>
</feature>
<dbReference type="PANTHER" id="PTHR21367">
    <property type="entry name" value="ARGININE-TRNA-PROTEIN TRANSFERASE 1"/>
    <property type="match status" value="1"/>
</dbReference>
<evidence type="ECO:0000256" key="4">
    <source>
        <dbReference type="ARBA" id="ARBA00023315"/>
    </source>
</evidence>
<evidence type="ECO:0000256" key="3">
    <source>
        <dbReference type="ARBA" id="ARBA00022679"/>
    </source>
</evidence>
<dbReference type="SUPFAM" id="SSF55729">
    <property type="entry name" value="Acyl-CoA N-acyltransferases (Nat)"/>
    <property type="match status" value="1"/>
</dbReference>
<evidence type="ECO:0000256" key="5">
    <source>
        <dbReference type="SAM" id="MobiDB-lite"/>
    </source>
</evidence>
<evidence type="ECO:0000313" key="8">
    <source>
        <dbReference type="EMBL" id="KAH7040733.1"/>
    </source>
</evidence>
<dbReference type="GO" id="GO:0004057">
    <property type="term" value="F:arginyl-tRNA--protein transferase activity"/>
    <property type="evidence" value="ECO:0007669"/>
    <property type="project" value="UniProtKB-EC"/>
</dbReference>
<name>A0A9P8YIN7_9PEZI</name>
<feature type="domain" description="N-end rule aminoacyl transferase C-terminal" evidence="7">
    <location>
        <begin position="177"/>
        <end position="313"/>
    </location>
</feature>
<dbReference type="GO" id="GO:0005737">
    <property type="term" value="C:cytoplasm"/>
    <property type="evidence" value="ECO:0007669"/>
    <property type="project" value="TreeGrafter"/>
</dbReference>
<dbReference type="EMBL" id="JAGTJQ010000001">
    <property type="protein sequence ID" value="KAH7040733.1"/>
    <property type="molecule type" value="Genomic_DNA"/>
</dbReference>
<keyword evidence="4" id="KW-0012">Acyltransferase</keyword>
<organism evidence="8 9">
    <name type="scientific">Microdochium trichocladiopsis</name>
    <dbReference type="NCBI Taxonomy" id="1682393"/>
    <lineage>
        <taxon>Eukaryota</taxon>
        <taxon>Fungi</taxon>
        <taxon>Dikarya</taxon>
        <taxon>Ascomycota</taxon>
        <taxon>Pezizomycotina</taxon>
        <taxon>Sordariomycetes</taxon>
        <taxon>Xylariomycetidae</taxon>
        <taxon>Xylariales</taxon>
        <taxon>Microdochiaceae</taxon>
        <taxon>Microdochium</taxon>
    </lineage>
</organism>
<dbReference type="GeneID" id="70181908"/>
<dbReference type="Pfam" id="PF04376">
    <property type="entry name" value="ATE_N"/>
    <property type="match status" value="1"/>
</dbReference>
<keyword evidence="3 8" id="KW-0808">Transferase</keyword>
<dbReference type="InterPro" id="IPR030700">
    <property type="entry name" value="N-end_Aminoacyl_Trfase"/>
</dbReference>
<evidence type="ECO:0000313" key="9">
    <source>
        <dbReference type="Proteomes" id="UP000756346"/>
    </source>
</evidence>